<dbReference type="Gene3D" id="3.40.630.30">
    <property type="match status" value="1"/>
</dbReference>
<proteinExistence type="predicted"/>
<dbReference type="AlphaFoldDB" id="A0A4R4UDI0"/>
<dbReference type="EMBL" id="SMKO01000229">
    <property type="protein sequence ID" value="TDC89601.1"/>
    <property type="molecule type" value="Genomic_DNA"/>
</dbReference>
<comment type="caution">
    <text evidence="2">The sequence shown here is derived from an EMBL/GenBank/DDBJ whole genome shotgun (WGS) entry which is preliminary data.</text>
</comment>
<keyword evidence="3" id="KW-1185">Reference proteome</keyword>
<gene>
    <name evidence="2" type="ORF">E1292_44325</name>
</gene>
<feature type="domain" description="N-acetyltransferase" evidence="1">
    <location>
        <begin position="20"/>
        <end position="160"/>
    </location>
</feature>
<dbReference type="GO" id="GO:0016747">
    <property type="term" value="F:acyltransferase activity, transferring groups other than amino-acyl groups"/>
    <property type="evidence" value="ECO:0007669"/>
    <property type="project" value="InterPro"/>
</dbReference>
<dbReference type="InterPro" id="IPR000182">
    <property type="entry name" value="GNAT_dom"/>
</dbReference>
<accession>A0A4R4UDI0</accession>
<reference evidence="2 3" key="1">
    <citation type="submission" date="2019-03" db="EMBL/GenBank/DDBJ databases">
        <title>Draft genome sequences of novel Actinobacteria.</title>
        <authorList>
            <person name="Sahin N."/>
            <person name="Ay H."/>
            <person name="Saygin H."/>
        </authorList>
    </citation>
    <scope>NUCLEOTIDE SEQUENCE [LARGE SCALE GENOMIC DNA]</scope>
    <source>
        <strain evidence="2 3">KC310</strain>
    </source>
</reference>
<protein>
    <submittedName>
        <fullName evidence="2">GNAT family N-acetyltransferase</fullName>
    </submittedName>
</protein>
<dbReference type="PROSITE" id="PS51186">
    <property type="entry name" value="GNAT"/>
    <property type="match status" value="1"/>
</dbReference>
<dbReference type="SUPFAM" id="SSF55729">
    <property type="entry name" value="Acyl-CoA N-acyltransferases (Nat)"/>
    <property type="match status" value="1"/>
</dbReference>
<evidence type="ECO:0000259" key="1">
    <source>
        <dbReference type="PROSITE" id="PS51186"/>
    </source>
</evidence>
<dbReference type="Proteomes" id="UP000295258">
    <property type="component" value="Unassembled WGS sequence"/>
</dbReference>
<dbReference type="InterPro" id="IPR016181">
    <property type="entry name" value="Acyl_CoA_acyltransferase"/>
</dbReference>
<evidence type="ECO:0000313" key="3">
    <source>
        <dbReference type="Proteomes" id="UP000295258"/>
    </source>
</evidence>
<name>A0A4R4UDI0_9ACTN</name>
<evidence type="ECO:0000313" key="2">
    <source>
        <dbReference type="EMBL" id="TDC89601.1"/>
    </source>
</evidence>
<sequence length="175" mass="19520">MTTFQATVRPVSAADRPTVERLWLMFRHDMAEFQGGLPSPDATYHSERLRSAFEDDDWAAYLFTSGDRPLGFSFVRALSGPARVLNSFFVVRGARRSGIGMTVVREVISRHPGPWKVAFQDSNTAAVAFWRRVATEIAGDAWTEEPADVPPDVWISFTAPVPRSLDDVTRGCQTE</sequence>
<keyword evidence="2" id="KW-0808">Transferase</keyword>
<dbReference type="RefSeq" id="WP_132605734.1">
    <property type="nucleotide sequence ID" value="NZ_SMKO01000229.1"/>
</dbReference>
<organism evidence="2 3">
    <name type="scientific">Nonomuraea deserti</name>
    <dbReference type="NCBI Taxonomy" id="1848322"/>
    <lineage>
        <taxon>Bacteria</taxon>
        <taxon>Bacillati</taxon>
        <taxon>Actinomycetota</taxon>
        <taxon>Actinomycetes</taxon>
        <taxon>Streptosporangiales</taxon>
        <taxon>Streptosporangiaceae</taxon>
        <taxon>Nonomuraea</taxon>
    </lineage>
</organism>